<dbReference type="GO" id="GO:0005737">
    <property type="term" value="C:cytoplasm"/>
    <property type="evidence" value="ECO:0007669"/>
    <property type="project" value="UniProtKB-SubCell"/>
</dbReference>
<comment type="caution">
    <text evidence="2">Lacks conserved residue(s) required for the propagation of feature annotation.</text>
</comment>
<keyword evidence="2" id="KW-0963">Cytoplasm</keyword>
<keyword evidence="2" id="KW-0028">Amino-acid biosynthesis</keyword>
<keyword evidence="2" id="KW-0012">Acyltransferase</keyword>
<dbReference type="PIRSF" id="PIRSF000443">
    <property type="entry name" value="Homoser_Ac_trans"/>
    <property type="match status" value="1"/>
</dbReference>
<dbReference type="AlphaFoldDB" id="A0A6N7R1S6"/>
<evidence type="ECO:0000256" key="1">
    <source>
        <dbReference type="ARBA" id="ARBA00022679"/>
    </source>
</evidence>
<dbReference type="PANTHER" id="PTHR32268:SF11">
    <property type="entry name" value="HOMOSERINE O-ACETYLTRANSFERASE"/>
    <property type="match status" value="1"/>
</dbReference>
<evidence type="ECO:0000259" key="3">
    <source>
        <dbReference type="Pfam" id="PF00561"/>
    </source>
</evidence>
<accession>A0A6N7R1S6</accession>
<dbReference type="GO" id="GO:0009092">
    <property type="term" value="P:homoserine metabolic process"/>
    <property type="evidence" value="ECO:0007669"/>
    <property type="project" value="TreeGrafter"/>
</dbReference>
<dbReference type="Gene3D" id="3.40.50.1820">
    <property type="entry name" value="alpha/beta hydrolase"/>
    <property type="match status" value="1"/>
</dbReference>
<comment type="subcellular location">
    <subcellularLocation>
        <location evidence="2">Cytoplasm</location>
    </subcellularLocation>
</comment>
<dbReference type="InterPro" id="IPR000073">
    <property type="entry name" value="AB_hydrolase_1"/>
</dbReference>
<organism evidence="4 5">
    <name type="scientific">Spiribacter salilacus</name>
    <dbReference type="NCBI Taxonomy" id="2664894"/>
    <lineage>
        <taxon>Bacteria</taxon>
        <taxon>Pseudomonadati</taxon>
        <taxon>Pseudomonadota</taxon>
        <taxon>Gammaproteobacteria</taxon>
        <taxon>Chromatiales</taxon>
        <taxon>Ectothiorhodospiraceae</taxon>
        <taxon>Spiribacter</taxon>
    </lineage>
</organism>
<keyword evidence="4" id="KW-0378">Hydrolase</keyword>
<comment type="subunit">
    <text evidence="2">Homodimer.</text>
</comment>
<dbReference type="SUPFAM" id="SSF53474">
    <property type="entry name" value="alpha/beta-Hydrolases"/>
    <property type="match status" value="1"/>
</dbReference>
<evidence type="ECO:0000313" key="5">
    <source>
        <dbReference type="Proteomes" id="UP000433788"/>
    </source>
</evidence>
<dbReference type="HAMAP" id="MF_00296">
    <property type="entry name" value="MetX_acyltransf"/>
    <property type="match status" value="1"/>
</dbReference>
<dbReference type="Proteomes" id="UP000433788">
    <property type="component" value="Unassembled WGS sequence"/>
</dbReference>
<dbReference type="Pfam" id="PF00561">
    <property type="entry name" value="Abhydrolase_1"/>
    <property type="match status" value="1"/>
</dbReference>
<comment type="caution">
    <text evidence="4">The sequence shown here is derived from an EMBL/GenBank/DDBJ whole genome shotgun (WGS) entry which is preliminary data.</text>
</comment>
<dbReference type="EC" id="2.3.1.-" evidence="2"/>
<keyword evidence="1 2" id="KW-0808">Transferase</keyword>
<sequence>MTIIQRLPDPVELDHGAPLENVDVAYCRYGELNAKRDNVIWLCHGLTSNQHAGPNGSRKGWWESLIGPSQPLDTDQWCIICSNVLGGDSGSTGPNTPHPTDAKPYATRLPILTIADMVRAQRALLDGLGVSQIAVLIGGCMGGFQGLEWLRQAPERVSRSLLISTTAASSPMTIAMWAMIRRLILTDRDEGMGLGAALGSLFWLGKEGMENRFGRAVIAPDQPVTFKPYFAVEQFLEDIIARKAGGMDPNSLLYLTRAMDLFDMNNAITRLTGPVELVSYQRDWRYPPDQVETLKTQLEAAGAAVKHHVLDSKTTHGAYIFEPDTIAPIIKSALINGTPNKSC</sequence>
<feature type="domain" description="AB hydrolase-1" evidence="3">
    <location>
        <begin position="39"/>
        <end position="177"/>
    </location>
</feature>
<feature type="site" description="Important for acyl-CoA specificity" evidence="2">
    <location>
        <position position="285"/>
    </location>
</feature>
<comment type="similarity">
    <text evidence="2">Belongs to the AB hydrolase superfamily. MetX family.</text>
</comment>
<reference evidence="4 5" key="1">
    <citation type="submission" date="2019-11" db="EMBL/GenBank/DDBJ databases">
        <authorList>
            <person name="Zhang X.Y."/>
        </authorList>
    </citation>
    <scope>NUCLEOTIDE SEQUENCE [LARGE SCALE GENOMIC DNA]</scope>
    <source>
        <strain evidence="4 5">C176</strain>
    </source>
</reference>
<gene>
    <name evidence="4" type="ORF">GH984_09905</name>
</gene>
<dbReference type="GO" id="GO:0016787">
    <property type="term" value="F:hydrolase activity"/>
    <property type="evidence" value="ECO:0007669"/>
    <property type="project" value="UniProtKB-KW"/>
</dbReference>
<feature type="active site" evidence="2">
    <location>
        <position position="283"/>
    </location>
</feature>
<evidence type="ECO:0000313" key="4">
    <source>
        <dbReference type="EMBL" id="MRH79014.1"/>
    </source>
</evidence>
<keyword evidence="5" id="KW-1185">Reference proteome</keyword>
<protein>
    <recommendedName>
        <fullName evidence="2">Probable acyltransferase</fullName>
        <ecNumber evidence="2">2.3.1.-</ecNumber>
    </recommendedName>
</protein>
<dbReference type="InterPro" id="IPR029058">
    <property type="entry name" value="AB_hydrolase_fold"/>
</dbReference>
<evidence type="ECO:0000256" key="2">
    <source>
        <dbReference type="HAMAP-Rule" id="MF_00296"/>
    </source>
</evidence>
<dbReference type="InterPro" id="IPR008220">
    <property type="entry name" value="HAT_MetX-like"/>
</dbReference>
<proteinExistence type="inferred from homology"/>
<dbReference type="Gene3D" id="1.10.1740.110">
    <property type="match status" value="1"/>
</dbReference>
<dbReference type="PANTHER" id="PTHR32268">
    <property type="entry name" value="HOMOSERINE O-ACETYLTRANSFERASE"/>
    <property type="match status" value="1"/>
</dbReference>
<dbReference type="GO" id="GO:0004414">
    <property type="term" value="F:homoserine O-acetyltransferase activity"/>
    <property type="evidence" value="ECO:0007669"/>
    <property type="project" value="TreeGrafter"/>
</dbReference>
<name>A0A6N7R1S6_9GAMM</name>
<dbReference type="RefSeq" id="WP_153720061.1">
    <property type="nucleotide sequence ID" value="NZ_WJPP01000005.1"/>
</dbReference>
<dbReference type="GO" id="GO:0009086">
    <property type="term" value="P:methionine biosynthetic process"/>
    <property type="evidence" value="ECO:0007669"/>
    <property type="project" value="TreeGrafter"/>
</dbReference>
<dbReference type="EMBL" id="WJPP01000005">
    <property type="protein sequence ID" value="MRH79014.1"/>
    <property type="molecule type" value="Genomic_DNA"/>
</dbReference>